<feature type="compositionally biased region" description="Polar residues" evidence="1">
    <location>
        <begin position="197"/>
        <end position="221"/>
    </location>
</feature>
<keyword evidence="3" id="KW-0732">Signal</keyword>
<name>A0A8S3VG94_MYTED</name>
<protein>
    <submittedName>
        <fullName evidence="4">Uncharacterized protein</fullName>
    </submittedName>
</protein>
<dbReference type="OrthoDB" id="10380099at2759"/>
<keyword evidence="2" id="KW-0472">Membrane</keyword>
<keyword evidence="2" id="KW-0812">Transmembrane</keyword>
<reference evidence="4" key="1">
    <citation type="submission" date="2021-03" db="EMBL/GenBank/DDBJ databases">
        <authorList>
            <person name="Bekaert M."/>
        </authorList>
    </citation>
    <scope>NUCLEOTIDE SEQUENCE</scope>
</reference>
<evidence type="ECO:0000313" key="4">
    <source>
        <dbReference type="EMBL" id="CAG2256188.1"/>
    </source>
</evidence>
<proteinExistence type="predicted"/>
<dbReference type="EMBL" id="CAJPWZ010003297">
    <property type="protein sequence ID" value="CAG2256188.1"/>
    <property type="molecule type" value="Genomic_DNA"/>
</dbReference>
<sequence>MIALNVLVFVVAYIADESVCLNGLNVCKDINNGRCDNVAGCVPEVGTFNTTAGNDNVTDISIESFMETITDFSKDHLLIYSLVATSIIFTVGTCFVCRRLQKKRARREVTAKETTSPTSQISQITNSENTSYISMEGNYLMKNTFTNKTIGPFIATEESNPPDKEDSDNDEDSNLHPYNNILKPESNSGSEDRPQKPFQTFRESLAESTENITNLDHFTGD</sequence>
<accession>A0A8S3VG94</accession>
<dbReference type="AlphaFoldDB" id="A0A8S3VG94"/>
<feature type="signal peptide" evidence="3">
    <location>
        <begin position="1"/>
        <end position="20"/>
    </location>
</feature>
<dbReference type="Proteomes" id="UP000683360">
    <property type="component" value="Unassembled WGS sequence"/>
</dbReference>
<evidence type="ECO:0000313" key="5">
    <source>
        <dbReference type="Proteomes" id="UP000683360"/>
    </source>
</evidence>
<feature type="region of interest" description="Disordered" evidence="1">
    <location>
        <begin position="153"/>
        <end position="221"/>
    </location>
</feature>
<feature type="chain" id="PRO_5035752574" evidence="3">
    <location>
        <begin position="21"/>
        <end position="221"/>
    </location>
</feature>
<evidence type="ECO:0000256" key="2">
    <source>
        <dbReference type="SAM" id="Phobius"/>
    </source>
</evidence>
<keyword evidence="5" id="KW-1185">Reference proteome</keyword>
<organism evidence="4 5">
    <name type="scientific">Mytilus edulis</name>
    <name type="common">Blue mussel</name>
    <dbReference type="NCBI Taxonomy" id="6550"/>
    <lineage>
        <taxon>Eukaryota</taxon>
        <taxon>Metazoa</taxon>
        <taxon>Spiralia</taxon>
        <taxon>Lophotrochozoa</taxon>
        <taxon>Mollusca</taxon>
        <taxon>Bivalvia</taxon>
        <taxon>Autobranchia</taxon>
        <taxon>Pteriomorphia</taxon>
        <taxon>Mytilida</taxon>
        <taxon>Mytiloidea</taxon>
        <taxon>Mytilidae</taxon>
        <taxon>Mytilinae</taxon>
        <taxon>Mytilus</taxon>
    </lineage>
</organism>
<gene>
    <name evidence="4" type="ORF">MEDL_67565</name>
</gene>
<comment type="caution">
    <text evidence="4">The sequence shown here is derived from an EMBL/GenBank/DDBJ whole genome shotgun (WGS) entry which is preliminary data.</text>
</comment>
<feature type="transmembrane region" description="Helical" evidence="2">
    <location>
        <begin position="77"/>
        <end position="97"/>
    </location>
</feature>
<keyword evidence="2" id="KW-1133">Transmembrane helix</keyword>
<evidence type="ECO:0000256" key="1">
    <source>
        <dbReference type="SAM" id="MobiDB-lite"/>
    </source>
</evidence>
<evidence type="ECO:0000256" key="3">
    <source>
        <dbReference type="SAM" id="SignalP"/>
    </source>
</evidence>